<protein>
    <submittedName>
        <fullName evidence="7">Cytochrome C oxidase subunit IV family protein</fullName>
    </submittedName>
</protein>
<accession>A0ABT5E7X3</accession>
<keyword evidence="4 6" id="KW-1133">Transmembrane helix</keyword>
<dbReference type="InterPro" id="IPR005171">
    <property type="entry name" value="Cyt_c_oxidase_su4_prok"/>
</dbReference>
<dbReference type="NCBIfam" id="TIGR02229">
    <property type="entry name" value="caa3_sub_IV"/>
    <property type="match status" value="1"/>
</dbReference>
<reference evidence="7 8" key="1">
    <citation type="submission" date="2022-11" db="EMBL/GenBank/DDBJ databases">
        <title>Minimal conservation of predation-associated metabolite biosynthetic gene clusters underscores biosynthetic potential of Myxococcota including descriptions for ten novel species: Archangium lansinium sp. nov., Myxococcus landrumus sp. nov., Nannocystis bai.</title>
        <authorList>
            <person name="Ahearne A."/>
            <person name="Stevens C."/>
            <person name="Dowd S."/>
        </authorList>
    </citation>
    <scope>NUCLEOTIDE SEQUENCE [LARGE SCALE GENOMIC DNA]</scope>
    <source>
        <strain evidence="7 8">BB15-2</strain>
    </source>
</reference>
<name>A0ABT5E7X3_9BACT</name>
<evidence type="ECO:0000256" key="2">
    <source>
        <dbReference type="ARBA" id="ARBA00022475"/>
    </source>
</evidence>
<keyword evidence="8" id="KW-1185">Reference proteome</keyword>
<evidence type="ECO:0000256" key="6">
    <source>
        <dbReference type="SAM" id="Phobius"/>
    </source>
</evidence>
<feature type="transmembrane region" description="Helical" evidence="6">
    <location>
        <begin position="74"/>
        <end position="92"/>
    </location>
</feature>
<evidence type="ECO:0000256" key="5">
    <source>
        <dbReference type="ARBA" id="ARBA00023136"/>
    </source>
</evidence>
<gene>
    <name evidence="7" type="ORF">POL25_31765</name>
</gene>
<organism evidence="7 8">
    <name type="scientific">Nannocystis bainbridge</name>
    <dbReference type="NCBI Taxonomy" id="2995303"/>
    <lineage>
        <taxon>Bacteria</taxon>
        <taxon>Pseudomonadati</taxon>
        <taxon>Myxococcota</taxon>
        <taxon>Polyangia</taxon>
        <taxon>Nannocystales</taxon>
        <taxon>Nannocystaceae</taxon>
        <taxon>Nannocystis</taxon>
    </lineage>
</organism>
<keyword evidence="2" id="KW-1003">Cell membrane</keyword>
<evidence type="ECO:0000313" key="7">
    <source>
        <dbReference type="EMBL" id="MDC0721528.1"/>
    </source>
</evidence>
<dbReference type="Pfam" id="PF03626">
    <property type="entry name" value="COX4_pro"/>
    <property type="match status" value="1"/>
</dbReference>
<evidence type="ECO:0000313" key="8">
    <source>
        <dbReference type="Proteomes" id="UP001221686"/>
    </source>
</evidence>
<evidence type="ECO:0000256" key="4">
    <source>
        <dbReference type="ARBA" id="ARBA00022989"/>
    </source>
</evidence>
<proteinExistence type="predicted"/>
<dbReference type="InterPro" id="IPR011743">
    <property type="entry name" value="Caa3_sub_IV"/>
</dbReference>
<feature type="transmembrane region" description="Helical" evidence="6">
    <location>
        <begin position="12"/>
        <end position="35"/>
    </location>
</feature>
<feature type="transmembrane region" description="Helical" evidence="6">
    <location>
        <begin position="41"/>
        <end position="62"/>
    </location>
</feature>
<evidence type="ECO:0000256" key="3">
    <source>
        <dbReference type="ARBA" id="ARBA00022692"/>
    </source>
</evidence>
<comment type="caution">
    <text evidence="7">The sequence shown here is derived from an EMBL/GenBank/DDBJ whole genome shotgun (WGS) entry which is preliminary data.</text>
</comment>
<sequence length="100" mass="10138">MNHHHQDIPAPTLGAASLVLLALLALTAATVGLALLELSPAVHVATAMTIAALKAALVAAVFMHLPREAAATRLLALVAAALLAILLMMVTVDIRHLGGG</sequence>
<comment type="subcellular location">
    <subcellularLocation>
        <location evidence="1">Cell membrane</location>
        <topology evidence="1">Multi-pass membrane protein</topology>
    </subcellularLocation>
</comment>
<dbReference type="EMBL" id="JAQNDL010000003">
    <property type="protein sequence ID" value="MDC0721528.1"/>
    <property type="molecule type" value="Genomic_DNA"/>
</dbReference>
<dbReference type="Proteomes" id="UP001221686">
    <property type="component" value="Unassembled WGS sequence"/>
</dbReference>
<dbReference type="RefSeq" id="WP_272090031.1">
    <property type="nucleotide sequence ID" value="NZ_JAQNDL010000003.1"/>
</dbReference>
<evidence type="ECO:0000256" key="1">
    <source>
        <dbReference type="ARBA" id="ARBA00004651"/>
    </source>
</evidence>
<keyword evidence="3 6" id="KW-0812">Transmembrane</keyword>
<keyword evidence="5 6" id="KW-0472">Membrane</keyword>